<proteinExistence type="inferred from homology"/>
<dbReference type="OrthoDB" id="20273at2759"/>
<name>A0A9W8GEF1_9FUNG</name>
<evidence type="ECO:0000256" key="7">
    <source>
        <dbReference type="ARBA" id="ARBA00022679"/>
    </source>
</evidence>
<comment type="catalytic activity">
    <reaction evidence="11">
        <text>an N-acetyl-alpha-D-glucosaminyl-diphospho-di-trans,poly-cis-dolichol + UDP-N-acetyl-alpha-D-glucosamine = an N,N'-diacetylchitobiosyl-diphospho-di-trans,poly-cis-dolichol + UDP + H(+)</text>
        <dbReference type="Rhea" id="RHEA:23380"/>
        <dbReference type="Rhea" id="RHEA-COMP:19507"/>
        <dbReference type="Rhea" id="RHEA-COMP:19510"/>
        <dbReference type="ChEBI" id="CHEBI:15378"/>
        <dbReference type="ChEBI" id="CHEBI:57269"/>
        <dbReference type="ChEBI" id="CHEBI:57705"/>
        <dbReference type="ChEBI" id="CHEBI:58223"/>
        <dbReference type="ChEBI" id="CHEBI:58427"/>
        <dbReference type="EC" id="2.4.1.141"/>
    </reaction>
</comment>
<dbReference type="PANTHER" id="PTHR12867">
    <property type="entry name" value="GLYCOSYL TRANSFERASE-RELATED"/>
    <property type="match status" value="1"/>
</dbReference>
<evidence type="ECO:0000313" key="15">
    <source>
        <dbReference type="Proteomes" id="UP001151518"/>
    </source>
</evidence>
<dbReference type="Gene3D" id="3.40.50.2000">
    <property type="entry name" value="Glycogen Phosphorylase B"/>
    <property type="match status" value="1"/>
</dbReference>
<keyword evidence="6 12" id="KW-0328">Glycosyltransferase</keyword>
<feature type="domain" description="Glycosyl transferase family 28 C-terminal" evidence="13">
    <location>
        <begin position="3"/>
        <end position="151"/>
    </location>
</feature>
<evidence type="ECO:0000259" key="13">
    <source>
        <dbReference type="Pfam" id="PF04101"/>
    </source>
</evidence>
<gene>
    <name evidence="12 14" type="primary">ALG13</name>
    <name evidence="14" type="ORF">GGI25_000428</name>
</gene>
<evidence type="ECO:0000256" key="11">
    <source>
        <dbReference type="ARBA" id="ARBA00048184"/>
    </source>
</evidence>
<reference evidence="14" key="1">
    <citation type="submission" date="2022-07" db="EMBL/GenBank/DDBJ databases">
        <title>Phylogenomic reconstructions and comparative analyses of Kickxellomycotina fungi.</title>
        <authorList>
            <person name="Reynolds N.K."/>
            <person name="Stajich J.E."/>
            <person name="Barry K."/>
            <person name="Grigoriev I.V."/>
            <person name="Crous P."/>
            <person name="Smith M.E."/>
        </authorList>
    </citation>
    <scope>NUCLEOTIDE SEQUENCE</scope>
    <source>
        <strain evidence="14">NRRL 3115</strain>
    </source>
</reference>
<evidence type="ECO:0000256" key="3">
    <source>
        <dbReference type="ARBA" id="ARBA00011198"/>
    </source>
</evidence>
<dbReference type="SUPFAM" id="SSF53756">
    <property type="entry name" value="UDP-Glycosyltransferase/glycogen phosphorylase"/>
    <property type="match status" value="1"/>
</dbReference>
<evidence type="ECO:0000256" key="10">
    <source>
        <dbReference type="ARBA" id="ARBA00032061"/>
    </source>
</evidence>
<evidence type="ECO:0000256" key="8">
    <source>
        <dbReference type="ARBA" id="ARBA00022824"/>
    </source>
</evidence>
<comment type="caution">
    <text evidence="14">The sequence shown here is derived from an EMBL/GenBank/DDBJ whole genome shotgun (WGS) entry which is preliminary data.</text>
</comment>
<evidence type="ECO:0000256" key="12">
    <source>
        <dbReference type="RuleBase" id="RU362128"/>
    </source>
</evidence>
<dbReference type="GO" id="GO:0004577">
    <property type="term" value="F:N-acetylglucosaminyldiphosphodolichol N-acetylglucosaminyltransferase activity"/>
    <property type="evidence" value="ECO:0007669"/>
    <property type="project" value="UniProtKB-EC"/>
</dbReference>
<dbReference type="EMBL" id="JANBTW010000003">
    <property type="protein sequence ID" value="KAJ2680793.1"/>
    <property type="molecule type" value="Genomic_DNA"/>
</dbReference>
<dbReference type="Pfam" id="PF04101">
    <property type="entry name" value="Glyco_tran_28_C"/>
    <property type="match status" value="1"/>
</dbReference>
<evidence type="ECO:0000256" key="4">
    <source>
        <dbReference type="ARBA" id="ARBA00012614"/>
    </source>
</evidence>
<dbReference type="GO" id="GO:0005783">
    <property type="term" value="C:endoplasmic reticulum"/>
    <property type="evidence" value="ECO:0007669"/>
    <property type="project" value="UniProtKB-SubCell"/>
</dbReference>
<dbReference type="PANTHER" id="PTHR12867:SF6">
    <property type="entry name" value="N-ACETYLGLUCOSAMINYLDIPHOSPHODOLICHOL N-ACETYLGLUCOSAMINYLTRANSFERASE"/>
    <property type="match status" value="1"/>
</dbReference>
<evidence type="ECO:0000256" key="1">
    <source>
        <dbReference type="ARBA" id="ARBA00004240"/>
    </source>
</evidence>
<accession>A0A9W8GEF1</accession>
<evidence type="ECO:0000313" key="14">
    <source>
        <dbReference type="EMBL" id="KAJ2680793.1"/>
    </source>
</evidence>
<dbReference type="Proteomes" id="UP001151518">
    <property type="component" value="Unassembled WGS sequence"/>
</dbReference>
<dbReference type="GO" id="GO:0006488">
    <property type="term" value="P:dolichol-linked oligosaccharide biosynthetic process"/>
    <property type="evidence" value="ECO:0007669"/>
    <property type="project" value="InterPro"/>
</dbReference>
<comment type="subunit">
    <text evidence="3 12">Heterodimer with ALG14 to form a functional enzyme.</text>
</comment>
<organism evidence="14 15">
    <name type="scientific">Coemansia spiralis</name>
    <dbReference type="NCBI Taxonomy" id="417178"/>
    <lineage>
        <taxon>Eukaryota</taxon>
        <taxon>Fungi</taxon>
        <taxon>Fungi incertae sedis</taxon>
        <taxon>Zoopagomycota</taxon>
        <taxon>Kickxellomycotina</taxon>
        <taxon>Kickxellomycetes</taxon>
        <taxon>Kickxellales</taxon>
        <taxon>Kickxellaceae</taxon>
        <taxon>Coemansia</taxon>
    </lineage>
</organism>
<evidence type="ECO:0000256" key="2">
    <source>
        <dbReference type="ARBA" id="ARBA00006962"/>
    </source>
</evidence>
<evidence type="ECO:0000256" key="9">
    <source>
        <dbReference type="ARBA" id="ARBA00024804"/>
    </source>
</evidence>
<comment type="subcellular location">
    <subcellularLocation>
        <location evidence="1 12">Endoplasmic reticulum</location>
    </subcellularLocation>
</comment>
<keyword evidence="7 12" id="KW-0808">Transferase</keyword>
<comment type="similarity">
    <text evidence="2 12">Belongs to the glycosyltransferase 28 family.</text>
</comment>
<sequence>MSVYVTVGSTGFEELIEAVSSRELLQALASRGFWRLIVQYGSSGEVFGLPDTASTELGITVEAFDYTSRPQQLVDQADLVISHAGAGSILEALHSNKPLIVVVNKRLMNNHQSEIAIELAKGGYLAVAAPAELAEAVSRGVFTKLSPYPHADPRPIGEIIDEETLL</sequence>
<dbReference type="InterPro" id="IPR039042">
    <property type="entry name" value="Alg13-like"/>
</dbReference>
<dbReference type="InterPro" id="IPR007235">
    <property type="entry name" value="Glyco_trans_28_C"/>
</dbReference>
<comment type="function">
    <text evidence="9 12">Involved in protein N-glycosylation. Essential for the second step of the dolichol-linked oligosaccharide pathway.</text>
</comment>
<keyword evidence="8 12" id="KW-0256">Endoplasmic reticulum</keyword>
<dbReference type="EC" id="2.4.1.141" evidence="4 12"/>
<evidence type="ECO:0000256" key="6">
    <source>
        <dbReference type="ARBA" id="ARBA00022676"/>
    </source>
</evidence>
<dbReference type="AlphaFoldDB" id="A0A9W8GEF1"/>
<protein>
    <recommendedName>
        <fullName evidence="5 12">UDP-N-acetylglucosamine transferase subunit ALG13</fullName>
        <ecNumber evidence="4 12">2.4.1.141</ecNumber>
    </recommendedName>
    <alternativeName>
        <fullName evidence="10 12">Asparagine-linked glycosylation protein 13</fullName>
    </alternativeName>
</protein>
<evidence type="ECO:0000256" key="5">
    <source>
        <dbReference type="ARBA" id="ARBA00017468"/>
    </source>
</evidence>